<comment type="caution">
    <text evidence="2">The sequence shown here is derived from an EMBL/GenBank/DDBJ whole genome shotgun (WGS) entry which is preliminary data.</text>
</comment>
<name>A0AAD6YFY8_9AGAR</name>
<feature type="compositionally biased region" description="Acidic residues" evidence="1">
    <location>
        <begin position="1207"/>
        <end position="1217"/>
    </location>
</feature>
<feature type="region of interest" description="Disordered" evidence="1">
    <location>
        <begin position="1350"/>
        <end position="1408"/>
    </location>
</feature>
<proteinExistence type="predicted"/>
<keyword evidence="3" id="KW-1185">Reference proteome</keyword>
<accession>A0AAD6YFY8</accession>
<feature type="compositionally biased region" description="Acidic residues" evidence="1">
    <location>
        <begin position="1236"/>
        <end position="1245"/>
    </location>
</feature>
<organism evidence="2 3">
    <name type="scientific">Mycena pura</name>
    <dbReference type="NCBI Taxonomy" id="153505"/>
    <lineage>
        <taxon>Eukaryota</taxon>
        <taxon>Fungi</taxon>
        <taxon>Dikarya</taxon>
        <taxon>Basidiomycota</taxon>
        <taxon>Agaricomycotina</taxon>
        <taxon>Agaricomycetes</taxon>
        <taxon>Agaricomycetidae</taxon>
        <taxon>Agaricales</taxon>
        <taxon>Marasmiineae</taxon>
        <taxon>Mycenaceae</taxon>
        <taxon>Mycena</taxon>
    </lineage>
</organism>
<dbReference type="EMBL" id="JARJCW010000026">
    <property type="protein sequence ID" value="KAJ7211301.1"/>
    <property type="molecule type" value="Genomic_DNA"/>
</dbReference>
<evidence type="ECO:0000256" key="1">
    <source>
        <dbReference type="SAM" id="MobiDB-lite"/>
    </source>
</evidence>
<evidence type="ECO:0000313" key="3">
    <source>
        <dbReference type="Proteomes" id="UP001219525"/>
    </source>
</evidence>
<feature type="compositionally biased region" description="Basic residues" evidence="1">
    <location>
        <begin position="1221"/>
        <end position="1231"/>
    </location>
</feature>
<reference evidence="2" key="1">
    <citation type="submission" date="2023-03" db="EMBL/GenBank/DDBJ databases">
        <title>Massive genome expansion in bonnet fungi (Mycena s.s.) driven by repeated elements and novel gene families across ecological guilds.</title>
        <authorList>
            <consortium name="Lawrence Berkeley National Laboratory"/>
            <person name="Harder C.B."/>
            <person name="Miyauchi S."/>
            <person name="Viragh M."/>
            <person name="Kuo A."/>
            <person name="Thoen E."/>
            <person name="Andreopoulos B."/>
            <person name="Lu D."/>
            <person name="Skrede I."/>
            <person name="Drula E."/>
            <person name="Henrissat B."/>
            <person name="Morin E."/>
            <person name="Kohler A."/>
            <person name="Barry K."/>
            <person name="LaButti K."/>
            <person name="Morin E."/>
            <person name="Salamov A."/>
            <person name="Lipzen A."/>
            <person name="Mereny Z."/>
            <person name="Hegedus B."/>
            <person name="Baldrian P."/>
            <person name="Stursova M."/>
            <person name="Weitz H."/>
            <person name="Taylor A."/>
            <person name="Grigoriev I.V."/>
            <person name="Nagy L.G."/>
            <person name="Martin F."/>
            <person name="Kauserud H."/>
        </authorList>
    </citation>
    <scope>NUCLEOTIDE SEQUENCE</scope>
    <source>
        <strain evidence="2">9144</strain>
    </source>
</reference>
<dbReference type="Proteomes" id="UP001219525">
    <property type="component" value="Unassembled WGS sequence"/>
</dbReference>
<feature type="region of interest" description="Disordered" evidence="1">
    <location>
        <begin position="1190"/>
        <end position="1261"/>
    </location>
</feature>
<feature type="compositionally biased region" description="Basic and acidic residues" evidence="1">
    <location>
        <begin position="1246"/>
        <end position="1260"/>
    </location>
</feature>
<dbReference type="PANTHER" id="PTHR31912">
    <property type="entry name" value="IP13529P"/>
    <property type="match status" value="1"/>
</dbReference>
<gene>
    <name evidence="2" type="ORF">GGX14DRAFT_565174</name>
</gene>
<dbReference type="PANTHER" id="PTHR31912:SF34">
    <property type="entry name" value="NOTOCHORD-RELATED PROTEIN"/>
    <property type="match status" value="1"/>
</dbReference>
<sequence>MAPTAKPKVVPNGFVLSSDQKTAHCTLCTAISPTGKEIWLAYSSLSNHLKSAGHSRALEQQNATRMRAAMIEKDHENDLAQRREADMQFSTLRNVQIPDHTRTSRVQTARETELWNELAEDPHAAGFDLGIDKTTQQYNDLCNEMNCLWNAGTIGQNTGFALGEGHDEPEDMFEDDNDDEFLAEIMQNAAINDPKDGDILNFEDQGCREASAEWAPYPSKMLFLLDTLDNLPRLRISNSLMKVFLWILKEGGAQDVPSFDGLRNVQKGLREKCGVPTTQYTTAMGNIFYMNDPRTIIAKDWANPETRKFIHVYPEIPEDGVIREIWHAQKWRKDMDLDILSPMYDAKDLHSHFYVNEVARLASGDFVIPIRWLKYRGGICADAFAISIDSEGVATVHDEQTILISATELAANYLDLKDDNCVPCWSEKTGHPELMPNPKRVLAGGDPLYSSFIDYFGDDVSGNRSKSWNKHWNAYMTHRNLPRALLQQEFHVHFISTSPNATITEQFTAFKAVVEQTHKEPVKVRDAETGETTRFSIYGNAGPSDNPMQSEISSHIGAKGNYACRKCETGGSEKDKESNECFHSLFAPGVPRSRDKILTELKKQVILACAGVAKPIETMQRETGVKDAYTQHWIEHLLEQFKQKKAEKIKSHKDIEAELVQWTLDNEEKIYSGFLTLKGFDPTKDTPVEILHTILLGVVKYIWHSSHTNWSAAQKQLYSLRLQATNTDGLSIHAIRANYIMQYANSLIGRQFKTIGQVNVFHVHGIVTDEQFTTWRAVGELAALTWFPEIQKVDEYLYDLRIAAGNVLDAFAVLDPTKILTKIKLHLLAHLDEDVTAFGPLIGVMTEVYECFNAVFRYCSILSNHRAPSRDIALQLADQEGHKHRITGGWWPTPEGWTIHNPPAPGSVKPVALPKRKKGEPRPVRSTVTLSSRGAQEALNAGDYNMESIWFPCRQVISAAHDECKIGSWVFVESPLTAKVITGRIHDILEDPKASAIIILDVFQISEERHEIFGMPTLMRRQSETSLVIVPAANIKFQYNSQHDCIHARCEATGERARLQERVNSGLVDKFIEHKPIERFILNTHGFHNAHLLRQVLPRRLVAPVPLFADRKSKHFELAQQLREIKSTKRKRAQEKREAKKKNKKSEESHSTPSADFDAAVDAMATNHNSAVAGVYNPSPADRIRALRVADGDSDPGMQEREKGAESDDSSDSTDDEAPPRKKQRCRRRLRRLDDASDESGSDSEYEGKAQTRADGRHNGVGDSALLYAAGIAWRALRIWMHIDGGKSDSSLPARNKYDRPKIHSNFQTTFAPGGYLHDETSDTQIFGFTESQSRSRALSPPRSPEIIITSASEPESPELRGWSQGDPANPYDPASDLYHESVKRLHSPTPSPHREPPTLLPSRPLKRPCHRLPKLEEAEEVLPIQYSHRARPDNRVSPQDIHHQREEYLEHLAALLFGQSYANGQDPHDFPLLLRFGGSLIRNTIISPESIQPATDEDKAFVARFVEACWQSDPPNMDSSHIRLCNDPNALQREYLALFVELTNHIPRLVQTMMDPGRRDDLSATTESMGRIIDGIRLLVGVQKRAQDELAATP</sequence>
<feature type="compositionally biased region" description="Basic residues" evidence="1">
    <location>
        <begin position="1128"/>
        <end position="1144"/>
    </location>
</feature>
<protein>
    <submittedName>
        <fullName evidence="2">Uncharacterized protein</fullName>
    </submittedName>
</protein>
<evidence type="ECO:0000313" key="2">
    <source>
        <dbReference type="EMBL" id="KAJ7211301.1"/>
    </source>
</evidence>
<feature type="region of interest" description="Disordered" evidence="1">
    <location>
        <begin position="1123"/>
        <end position="1155"/>
    </location>
</feature>